<dbReference type="InterPro" id="IPR036318">
    <property type="entry name" value="FAD-bd_PCMH-like_sf"/>
</dbReference>
<protein>
    <submittedName>
        <fullName evidence="1">Uncharacterized protein</fullName>
    </submittedName>
</protein>
<evidence type="ECO:0000313" key="1">
    <source>
        <dbReference type="EMBL" id="RIA96275.1"/>
    </source>
</evidence>
<evidence type="ECO:0000313" key="2">
    <source>
        <dbReference type="Proteomes" id="UP000265703"/>
    </source>
</evidence>
<feature type="non-terminal residue" evidence="1">
    <location>
        <position position="156"/>
    </location>
</feature>
<keyword evidence="2" id="KW-1185">Reference proteome</keyword>
<sequence>MMSVDFEREANKIYTGSDFKELSETCIKNENIKRKLEAVSNQLGNITFRADIEEVTTLERLVEIMKASYDEKKRVKAVGKDSIYYDIKCGTTLKEIISELKQDNRALPGHEGQSIVGCNSTSTHGSGITLKPLASLVASVNLVVPGGKIYKVEPTN</sequence>
<dbReference type="GO" id="GO:0050660">
    <property type="term" value="F:flavin adenine dinucleotide binding"/>
    <property type="evidence" value="ECO:0007669"/>
    <property type="project" value="InterPro"/>
</dbReference>
<dbReference type="Gene3D" id="3.30.465.10">
    <property type="match status" value="1"/>
</dbReference>
<comment type="caution">
    <text evidence="1">The sequence shown here is derived from an EMBL/GenBank/DDBJ whole genome shotgun (WGS) entry which is preliminary data.</text>
</comment>
<dbReference type="InterPro" id="IPR016169">
    <property type="entry name" value="FAD-bd_PCMH_sub2"/>
</dbReference>
<name>A0A397TIE6_9GLOM</name>
<proteinExistence type="predicted"/>
<dbReference type="STRING" id="658196.A0A397TIE6"/>
<dbReference type="SUPFAM" id="SSF56176">
    <property type="entry name" value="FAD-binding/transporter-associated domain-like"/>
    <property type="match status" value="1"/>
</dbReference>
<accession>A0A397TIE6</accession>
<reference evidence="1 2" key="1">
    <citation type="submission" date="2018-06" db="EMBL/GenBank/DDBJ databases">
        <title>Comparative genomics reveals the genomic features of Rhizophagus irregularis, R. cerebriforme, R. diaphanum and Gigaspora rosea, and their symbiotic lifestyle signature.</title>
        <authorList>
            <person name="Morin E."/>
            <person name="San Clemente H."/>
            <person name="Chen E.C.H."/>
            <person name="De La Providencia I."/>
            <person name="Hainaut M."/>
            <person name="Kuo A."/>
            <person name="Kohler A."/>
            <person name="Murat C."/>
            <person name="Tang N."/>
            <person name="Roy S."/>
            <person name="Loubradou J."/>
            <person name="Henrissat B."/>
            <person name="Grigoriev I.V."/>
            <person name="Corradi N."/>
            <person name="Roux C."/>
            <person name="Martin F.M."/>
        </authorList>
    </citation>
    <scope>NUCLEOTIDE SEQUENCE [LARGE SCALE GENOMIC DNA]</scope>
    <source>
        <strain evidence="1 2">DAOM 227022</strain>
    </source>
</reference>
<dbReference type="OrthoDB" id="610608at2759"/>
<dbReference type="AlphaFoldDB" id="A0A397TIE6"/>
<dbReference type="EMBL" id="QKYT01000047">
    <property type="protein sequence ID" value="RIA96275.1"/>
    <property type="molecule type" value="Genomic_DNA"/>
</dbReference>
<gene>
    <name evidence="1" type="ORF">C1645_872150</name>
</gene>
<dbReference type="Proteomes" id="UP000265703">
    <property type="component" value="Unassembled WGS sequence"/>
</dbReference>
<organism evidence="1 2">
    <name type="scientific">Glomus cerebriforme</name>
    <dbReference type="NCBI Taxonomy" id="658196"/>
    <lineage>
        <taxon>Eukaryota</taxon>
        <taxon>Fungi</taxon>
        <taxon>Fungi incertae sedis</taxon>
        <taxon>Mucoromycota</taxon>
        <taxon>Glomeromycotina</taxon>
        <taxon>Glomeromycetes</taxon>
        <taxon>Glomerales</taxon>
        <taxon>Glomeraceae</taxon>
        <taxon>Glomus</taxon>
    </lineage>
</organism>